<comment type="catalytic activity">
    <reaction evidence="1 18">
        <text>a 1,2-diacyl-sn-glycero-3-phosphate + CTP + H(+) = a CDP-1,2-diacyl-sn-glycerol + diphosphate</text>
        <dbReference type="Rhea" id="RHEA:16229"/>
        <dbReference type="ChEBI" id="CHEBI:15378"/>
        <dbReference type="ChEBI" id="CHEBI:33019"/>
        <dbReference type="ChEBI" id="CHEBI:37563"/>
        <dbReference type="ChEBI" id="CHEBI:58332"/>
        <dbReference type="ChEBI" id="CHEBI:58608"/>
        <dbReference type="EC" id="2.7.7.41"/>
    </reaction>
</comment>
<evidence type="ECO:0000256" key="1">
    <source>
        <dbReference type="ARBA" id="ARBA00001698"/>
    </source>
</evidence>
<evidence type="ECO:0000256" key="11">
    <source>
        <dbReference type="ARBA" id="ARBA00022692"/>
    </source>
</evidence>
<dbReference type="InterPro" id="IPR000374">
    <property type="entry name" value="PC_trans"/>
</dbReference>
<keyword evidence="13 19" id="KW-1133">Transmembrane helix</keyword>
<evidence type="ECO:0000256" key="15">
    <source>
        <dbReference type="ARBA" id="ARBA00023136"/>
    </source>
</evidence>
<dbReference type="UniPathway" id="UPA00557">
    <property type="reaction ID" value="UER00614"/>
</dbReference>
<feature type="transmembrane region" description="Helical" evidence="19">
    <location>
        <begin position="193"/>
        <end position="211"/>
    </location>
</feature>
<comment type="subcellular location">
    <subcellularLocation>
        <location evidence="2">Cell membrane</location>
        <topology evidence="2">Multi-pass membrane protein</topology>
    </subcellularLocation>
</comment>
<evidence type="ECO:0000256" key="16">
    <source>
        <dbReference type="ARBA" id="ARBA00023209"/>
    </source>
</evidence>
<evidence type="ECO:0000256" key="5">
    <source>
        <dbReference type="ARBA" id="ARBA00010185"/>
    </source>
</evidence>
<keyword evidence="16" id="KW-0594">Phospholipid biosynthesis</keyword>
<dbReference type="EC" id="2.7.7.41" evidence="6 18"/>
<evidence type="ECO:0000256" key="17">
    <source>
        <dbReference type="ARBA" id="ARBA00023264"/>
    </source>
</evidence>
<keyword evidence="9" id="KW-0444">Lipid biosynthesis</keyword>
<keyword evidence="12 18" id="KW-0548">Nucleotidyltransferase</keyword>
<comment type="pathway">
    <text evidence="3 18">Phospholipid metabolism; CDP-diacylglycerol biosynthesis; CDP-diacylglycerol from sn-glycerol 3-phosphate: step 3/3.</text>
</comment>
<gene>
    <name evidence="20" type="primary">cdsA</name>
    <name evidence="20" type="ordered locus">CHU_0358</name>
</gene>
<proteinExistence type="inferred from homology"/>
<keyword evidence="8" id="KW-1003">Cell membrane</keyword>
<comment type="pathway">
    <text evidence="4">Lipid metabolism.</text>
</comment>
<keyword evidence="15 19" id="KW-0472">Membrane</keyword>
<evidence type="ECO:0000256" key="3">
    <source>
        <dbReference type="ARBA" id="ARBA00005119"/>
    </source>
</evidence>
<evidence type="ECO:0000256" key="14">
    <source>
        <dbReference type="ARBA" id="ARBA00023098"/>
    </source>
</evidence>
<dbReference type="PANTHER" id="PTHR46382">
    <property type="entry name" value="PHOSPHATIDATE CYTIDYLYLTRANSFERASE"/>
    <property type="match status" value="1"/>
</dbReference>
<feature type="transmembrane region" description="Helical" evidence="19">
    <location>
        <begin position="217"/>
        <end position="237"/>
    </location>
</feature>
<feature type="transmembrane region" description="Helical" evidence="19">
    <location>
        <begin position="57"/>
        <end position="76"/>
    </location>
</feature>
<dbReference type="PROSITE" id="PS01315">
    <property type="entry name" value="CDS"/>
    <property type="match status" value="1"/>
</dbReference>
<dbReference type="RefSeq" id="WP_011583764.1">
    <property type="nucleotide sequence ID" value="NC_008255.1"/>
</dbReference>
<feature type="transmembrane region" description="Helical" evidence="19">
    <location>
        <begin position="154"/>
        <end position="172"/>
    </location>
</feature>
<feature type="transmembrane region" description="Helical" evidence="19">
    <location>
        <begin position="12"/>
        <end position="36"/>
    </location>
</feature>
<reference evidence="20 21" key="1">
    <citation type="journal article" date="2007" name="Appl. Environ. Microbiol.">
        <title>Genome sequence of the cellulolytic gliding bacterium Cytophaga hutchinsonii.</title>
        <authorList>
            <person name="Xie G."/>
            <person name="Bruce D.C."/>
            <person name="Challacombe J.F."/>
            <person name="Chertkov O."/>
            <person name="Detter J.C."/>
            <person name="Gilna P."/>
            <person name="Han C.S."/>
            <person name="Lucas S."/>
            <person name="Misra M."/>
            <person name="Myers G.L."/>
            <person name="Richardson P."/>
            <person name="Tapia R."/>
            <person name="Thayer N."/>
            <person name="Thompson L.S."/>
            <person name="Brettin T.S."/>
            <person name="Henrissat B."/>
            <person name="Wilson D.B."/>
            <person name="McBride M.J."/>
        </authorList>
    </citation>
    <scope>NUCLEOTIDE SEQUENCE [LARGE SCALE GENOMIC DNA]</scope>
    <source>
        <strain evidence="21">ATCC 33406 / DSM 1761 / CIP 103989 / NBRC 15051 / NCIMB 9469 / D465</strain>
    </source>
</reference>
<evidence type="ECO:0000256" key="19">
    <source>
        <dbReference type="SAM" id="Phobius"/>
    </source>
</evidence>
<dbReference type="GO" id="GO:0016024">
    <property type="term" value="P:CDP-diacylglycerol biosynthetic process"/>
    <property type="evidence" value="ECO:0007669"/>
    <property type="project" value="UniProtKB-UniPathway"/>
</dbReference>
<dbReference type="PANTHER" id="PTHR46382:SF1">
    <property type="entry name" value="PHOSPHATIDATE CYTIDYLYLTRANSFERASE"/>
    <property type="match status" value="1"/>
</dbReference>
<dbReference type="Pfam" id="PF01148">
    <property type="entry name" value="CTP_transf_1"/>
    <property type="match status" value="1"/>
</dbReference>
<evidence type="ECO:0000256" key="8">
    <source>
        <dbReference type="ARBA" id="ARBA00022475"/>
    </source>
</evidence>
<dbReference type="KEGG" id="chu:CHU_0358"/>
<organism evidence="20 21">
    <name type="scientific">Cytophaga hutchinsonii (strain ATCC 33406 / DSM 1761 / CIP 103989 / NBRC 15051 / NCIMB 9469 / D465)</name>
    <dbReference type="NCBI Taxonomy" id="269798"/>
    <lineage>
        <taxon>Bacteria</taxon>
        <taxon>Pseudomonadati</taxon>
        <taxon>Bacteroidota</taxon>
        <taxon>Cytophagia</taxon>
        <taxon>Cytophagales</taxon>
        <taxon>Cytophagaceae</taxon>
        <taxon>Cytophaga</taxon>
    </lineage>
</organism>
<keyword evidence="11 18" id="KW-0812">Transmembrane</keyword>
<evidence type="ECO:0000256" key="12">
    <source>
        <dbReference type="ARBA" id="ARBA00022695"/>
    </source>
</evidence>
<evidence type="ECO:0000256" key="10">
    <source>
        <dbReference type="ARBA" id="ARBA00022679"/>
    </source>
</evidence>
<evidence type="ECO:0000256" key="18">
    <source>
        <dbReference type="RuleBase" id="RU003938"/>
    </source>
</evidence>
<sequence length="282" mass="31500">MSNLLQRIITGVLGAAFMLTAIWFSFYSFAAIFFLVTVLSSYEYHQLLTKTGIPNNAGAGIAGSILVYVLFTMQALHFNMSAILIALPCLLFMVYMLIELFSQKDQPITRVAYTIAGILYIAVPFGLLTLIPWSYPSGGCIRWEHDARAYQFEIIFALLFLIWANDVGAYFVGKTIGKHKLFERISPKKTWEGSIGGLATAMLFSYLLYYFYGIFSIPVWMGLCVIVVISGSLGDLVESMIKRTLQVKDSGTLLPGHGGFLDRFDALIFAIPFVYTYLTLTQ</sequence>
<evidence type="ECO:0000256" key="9">
    <source>
        <dbReference type="ARBA" id="ARBA00022516"/>
    </source>
</evidence>
<feature type="transmembrane region" description="Helical" evidence="19">
    <location>
        <begin position="113"/>
        <end position="134"/>
    </location>
</feature>
<dbReference type="Proteomes" id="UP000001822">
    <property type="component" value="Chromosome"/>
</dbReference>
<name>A0A6N4SN09_CYTH3</name>
<keyword evidence="14" id="KW-0443">Lipid metabolism</keyword>
<evidence type="ECO:0000313" key="21">
    <source>
        <dbReference type="Proteomes" id="UP000001822"/>
    </source>
</evidence>
<keyword evidence="17" id="KW-1208">Phospholipid metabolism</keyword>
<dbReference type="GO" id="GO:0005886">
    <property type="term" value="C:plasma membrane"/>
    <property type="evidence" value="ECO:0007669"/>
    <property type="project" value="UniProtKB-SubCell"/>
</dbReference>
<dbReference type="AlphaFoldDB" id="A0A6N4SN09"/>
<keyword evidence="10 18" id="KW-0808">Transferase</keyword>
<evidence type="ECO:0000256" key="13">
    <source>
        <dbReference type="ARBA" id="ARBA00022989"/>
    </source>
</evidence>
<protein>
    <recommendedName>
        <fullName evidence="7 18">Phosphatidate cytidylyltransferase</fullName>
        <ecNumber evidence="6 18">2.7.7.41</ecNumber>
    </recommendedName>
</protein>
<evidence type="ECO:0000256" key="2">
    <source>
        <dbReference type="ARBA" id="ARBA00004651"/>
    </source>
</evidence>
<evidence type="ECO:0000256" key="6">
    <source>
        <dbReference type="ARBA" id="ARBA00012487"/>
    </source>
</evidence>
<dbReference type="GO" id="GO:0004605">
    <property type="term" value="F:phosphatidate cytidylyltransferase activity"/>
    <property type="evidence" value="ECO:0007669"/>
    <property type="project" value="UniProtKB-EC"/>
</dbReference>
<evidence type="ECO:0000313" key="20">
    <source>
        <dbReference type="EMBL" id="ABG57648.1"/>
    </source>
</evidence>
<evidence type="ECO:0000256" key="7">
    <source>
        <dbReference type="ARBA" id="ARBA00019373"/>
    </source>
</evidence>
<accession>A0A6N4SN09</accession>
<feature type="transmembrane region" description="Helical" evidence="19">
    <location>
        <begin position="82"/>
        <end position="101"/>
    </location>
</feature>
<dbReference type="OrthoDB" id="9799199at2"/>
<evidence type="ECO:0000256" key="4">
    <source>
        <dbReference type="ARBA" id="ARBA00005189"/>
    </source>
</evidence>
<dbReference type="EMBL" id="CP000383">
    <property type="protein sequence ID" value="ABG57648.1"/>
    <property type="molecule type" value="Genomic_DNA"/>
</dbReference>
<comment type="similarity">
    <text evidence="5 18">Belongs to the CDS family.</text>
</comment>
<keyword evidence="21" id="KW-1185">Reference proteome</keyword>